<organism evidence="1 2">
    <name type="scientific">Bacillus phage Kirov</name>
    <dbReference type="NCBI Taxonomy" id="2783539"/>
    <lineage>
        <taxon>Viruses</taxon>
        <taxon>Duplodnaviria</taxon>
        <taxon>Heunggongvirae</taxon>
        <taxon>Uroviricota</taxon>
        <taxon>Caudoviricetes</taxon>
        <taxon>Andregratiavirinae</taxon>
        <taxon>Kirovvirus</taxon>
        <taxon>Kirovvirus kirov</taxon>
    </lineage>
</organism>
<gene>
    <name evidence="1" type="ORF">Kirov_159</name>
</gene>
<dbReference type="Proteomes" id="UP000594029">
    <property type="component" value="Segment"/>
</dbReference>
<sequence>MGRIDDIMNEISPARMRKVILSRKIRSVFSDYLDGLITRNEAEEMLVKIAEEFAEVVDESK</sequence>
<reference evidence="1 2" key="1">
    <citation type="submission" date="2020-10" db="EMBL/GenBank/DDBJ databases">
        <authorList>
            <person name="Kazantseva O.A."/>
            <person name="Piligrimova E.G."/>
            <person name="Shadrin A.M."/>
        </authorList>
    </citation>
    <scope>NUCLEOTIDE SEQUENCE [LARGE SCALE GENOMIC DNA]</scope>
</reference>
<name>A0A7U3RZ21_9CAUD</name>
<evidence type="ECO:0000313" key="1">
    <source>
        <dbReference type="EMBL" id="QOV08358.1"/>
    </source>
</evidence>
<evidence type="ECO:0000313" key="2">
    <source>
        <dbReference type="Proteomes" id="UP000594029"/>
    </source>
</evidence>
<accession>A0A7U3RZ21</accession>
<dbReference type="EMBL" id="MW084976">
    <property type="protein sequence ID" value="QOV08358.1"/>
    <property type="molecule type" value="Genomic_DNA"/>
</dbReference>
<protein>
    <submittedName>
        <fullName evidence="1">Uncharacterized protein</fullName>
    </submittedName>
</protein>
<keyword evidence="2" id="KW-1185">Reference proteome</keyword>
<proteinExistence type="predicted"/>